<dbReference type="SUPFAM" id="SSF89155">
    <property type="entry name" value="TorD-like"/>
    <property type="match status" value="1"/>
</dbReference>
<keyword evidence="3" id="KW-1185">Reference proteome</keyword>
<dbReference type="PANTHER" id="PTHR34227">
    <property type="entry name" value="CHAPERONE PROTEIN YCDY"/>
    <property type="match status" value="1"/>
</dbReference>
<sequence>MQARFQELQAIARLLHNQLMEYPTEESIQFLIDNDMDQTWPTLSNRPENQAGRKHLGQFLSQWTPDQLNDTIVDYGDLFFGPSEPKAMPWGSMYLCEEQTLNDKSTLDLMDFYKQYGIEFDLKINQPVDHLGLFYAVIGQLIQQMLEQPDSIAKQALVILLQKHMLPWSARCLTLAIEHAQSDLYKGIAQLAIDFEKELTEQLGVVILPTKIFR</sequence>
<reference evidence="2 3" key="1">
    <citation type="submission" date="2020-02" db="EMBL/GenBank/DDBJ databases">
        <title>Shewanella WXL01 sp. nov., a marine bacterium isolated from green algae in Luhuitou Fringing Reef (Northern South China Sea).</title>
        <authorList>
            <person name="Wang X."/>
        </authorList>
    </citation>
    <scope>NUCLEOTIDE SEQUENCE [LARGE SCALE GENOMIC DNA]</scope>
    <source>
        <strain evidence="2 3">MCCC 1A01895</strain>
    </source>
</reference>
<dbReference type="InterPro" id="IPR050289">
    <property type="entry name" value="TorD/DmsD_chaperones"/>
</dbReference>
<dbReference type="Gene3D" id="1.10.3480.10">
    <property type="entry name" value="TorD-like"/>
    <property type="match status" value="1"/>
</dbReference>
<evidence type="ECO:0000313" key="2">
    <source>
        <dbReference type="EMBL" id="MBR9729622.1"/>
    </source>
</evidence>
<dbReference type="InterPro" id="IPR036411">
    <property type="entry name" value="TorD-like_sf"/>
</dbReference>
<comment type="caution">
    <text evidence="2">The sequence shown here is derived from an EMBL/GenBank/DDBJ whole genome shotgun (WGS) entry which is preliminary data.</text>
</comment>
<dbReference type="InterPro" id="IPR020945">
    <property type="entry name" value="DMSO/NO3_reduct_chaperone"/>
</dbReference>
<name>A0ABS5I6H0_9GAMM</name>
<dbReference type="EMBL" id="JAAIKR010000027">
    <property type="protein sequence ID" value="MBR9729622.1"/>
    <property type="molecule type" value="Genomic_DNA"/>
</dbReference>
<keyword evidence="1" id="KW-0143">Chaperone</keyword>
<accession>A0ABS5I6H0</accession>
<evidence type="ECO:0000256" key="1">
    <source>
        <dbReference type="ARBA" id="ARBA00023186"/>
    </source>
</evidence>
<dbReference type="RefSeq" id="WP_153666345.1">
    <property type="nucleotide sequence ID" value="NZ_JAAIKR010000027.1"/>
</dbReference>
<gene>
    <name evidence="2" type="ORF">G3R48_16760</name>
</gene>
<proteinExistence type="predicted"/>
<dbReference type="PANTHER" id="PTHR34227:SF13">
    <property type="entry name" value="TAT PROOFREADING CHAPERONE DMSD-RELATED"/>
    <property type="match status" value="1"/>
</dbReference>
<protein>
    <submittedName>
        <fullName evidence="2">Molecular chaperone TorD</fullName>
    </submittedName>
</protein>
<organism evidence="2 3">
    <name type="scientific">Shewanella intestini</name>
    <dbReference type="NCBI Taxonomy" id="2017544"/>
    <lineage>
        <taxon>Bacteria</taxon>
        <taxon>Pseudomonadati</taxon>
        <taxon>Pseudomonadota</taxon>
        <taxon>Gammaproteobacteria</taxon>
        <taxon>Alteromonadales</taxon>
        <taxon>Shewanellaceae</taxon>
        <taxon>Shewanella</taxon>
    </lineage>
</organism>
<dbReference type="Pfam" id="PF02613">
    <property type="entry name" value="Nitrate_red_del"/>
    <property type="match status" value="1"/>
</dbReference>
<dbReference type="Proteomes" id="UP000811844">
    <property type="component" value="Unassembled WGS sequence"/>
</dbReference>
<evidence type="ECO:0000313" key="3">
    <source>
        <dbReference type="Proteomes" id="UP000811844"/>
    </source>
</evidence>